<protein>
    <submittedName>
        <fullName evidence="2">Uncharacterized protein</fullName>
    </submittedName>
</protein>
<evidence type="ECO:0000256" key="1">
    <source>
        <dbReference type="SAM" id="MobiDB-lite"/>
    </source>
</evidence>
<sequence>MGPPSQRHLVALGRQRLEVQRLEEQQKYLQKQTALVRAELYRAGISAKDDAGATARLARETSRYNQELSKQEARPEATGGSSAQDECGACQLCPFTGGA</sequence>
<gene>
    <name evidence="2" type="ORF">ABE91_013420</name>
</gene>
<dbReference type="Proteomes" id="UP000036331">
    <property type="component" value="Unassembled WGS sequence"/>
</dbReference>
<name>A0AAP8AUH8_ECOLX</name>
<evidence type="ECO:0000313" key="3">
    <source>
        <dbReference type="Proteomes" id="UP000036331"/>
    </source>
</evidence>
<proteinExistence type="predicted"/>
<reference evidence="2 3" key="1">
    <citation type="journal article" date="2015" name="Genome Announc.">
        <title>Draft Genome Sequences of Human-Pathogenic Escherichia coli O26:H11 Strains Carrying the stx2 Gene Only and Circulating in France.</title>
        <authorList>
            <person name="Delannoy S."/>
            <person name="Mariani-Kurkdjian P."/>
            <person name="Bonacorsi S."/>
            <person name="Liguori S."/>
            <person name="Ison S.A."/>
            <person name="Fach P."/>
        </authorList>
    </citation>
    <scope>NUCLEOTIDE SEQUENCE [LARGE SCALE GENOMIC DNA]</scope>
    <source>
        <strain evidence="2 3">34870</strain>
    </source>
</reference>
<feature type="region of interest" description="Disordered" evidence="1">
    <location>
        <begin position="62"/>
        <end position="87"/>
    </location>
</feature>
<organism evidence="2 3">
    <name type="scientific">Escherichia coli</name>
    <dbReference type="NCBI Taxonomy" id="562"/>
    <lineage>
        <taxon>Bacteria</taxon>
        <taxon>Pseudomonadati</taxon>
        <taxon>Pseudomonadota</taxon>
        <taxon>Gammaproteobacteria</taxon>
        <taxon>Enterobacterales</taxon>
        <taxon>Enterobacteriaceae</taxon>
        <taxon>Escherichia</taxon>
    </lineage>
</organism>
<dbReference type="AlphaFoldDB" id="A0AAP8AUH8"/>
<dbReference type="EMBL" id="LDXE02000002">
    <property type="protein sequence ID" value="PBN76018.1"/>
    <property type="molecule type" value="Genomic_DNA"/>
</dbReference>
<evidence type="ECO:0000313" key="2">
    <source>
        <dbReference type="EMBL" id="PBN76018.1"/>
    </source>
</evidence>
<accession>A0AAP8AUH8</accession>
<comment type="caution">
    <text evidence="2">The sequence shown here is derived from an EMBL/GenBank/DDBJ whole genome shotgun (WGS) entry which is preliminary data.</text>
</comment>